<gene>
    <name evidence="1" type="ORF">N7460_008068</name>
</gene>
<dbReference type="EMBL" id="JAQJZL010000009">
    <property type="protein sequence ID" value="KAJ6038297.1"/>
    <property type="molecule type" value="Genomic_DNA"/>
</dbReference>
<comment type="caution">
    <text evidence="1">The sequence shown here is derived from an EMBL/GenBank/DDBJ whole genome shotgun (WGS) entry which is preliminary data.</text>
</comment>
<dbReference type="Proteomes" id="UP001219568">
    <property type="component" value="Unassembled WGS sequence"/>
</dbReference>
<keyword evidence="2" id="KW-1185">Reference proteome</keyword>
<reference evidence="1" key="1">
    <citation type="journal article" date="2023" name="IMA Fungus">
        <title>Comparative genomic study of the Penicillium genus elucidates a diverse pangenome and 15 lateral gene transfer events.</title>
        <authorList>
            <person name="Petersen C."/>
            <person name="Sorensen T."/>
            <person name="Nielsen M.R."/>
            <person name="Sondergaard T.E."/>
            <person name="Sorensen J.L."/>
            <person name="Fitzpatrick D.A."/>
            <person name="Frisvad J.C."/>
            <person name="Nielsen K.L."/>
        </authorList>
    </citation>
    <scope>NUCLEOTIDE SEQUENCE</scope>
    <source>
        <strain evidence="1">IBT 15450</strain>
    </source>
</reference>
<proteinExistence type="predicted"/>
<protein>
    <submittedName>
        <fullName evidence="1">Uncharacterized protein</fullName>
    </submittedName>
</protein>
<evidence type="ECO:0000313" key="2">
    <source>
        <dbReference type="Proteomes" id="UP001219568"/>
    </source>
</evidence>
<evidence type="ECO:0000313" key="1">
    <source>
        <dbReference type="EMBL" id="KAJ6038297.1"/>
    </source>
</evidence>
<reference evidence="1" key="2">
    <citation type="submission" date="2023-01" db="EMBL/GenBank/DDBJ databases">
        <authorList>
            <person name="Petersen C."/>
        </authorList>
    </citation>
    <scope>NUCLEOTIDE SEQUENCE</scope>
    <source>
        <strain evidence="1">IBT 15450</strain>
    </source>
</reference>
<accession>A0AAD6N879</accession>
<organism evidence="1 2">
    <name type="scientific">Penicillium canescens</name>
    <dbReference type="NCBI Taxonomy" id="5083"/>
    <lineage>
        <taxon>Eukaryota</taxon>
        <taxon>Fungi</taxon>
        <taxon>Dikarya</taxon>
        <taxon>Ascomycota</taxon>
        <taxon>Pezizomycotina</taxon>
        <taxon>Eurotiomycetes</taxon>
        <taxon>Eurotiomycetidae</taxon>
        <taxon>Eurotiales</taxon>
        <taxon>Aspergillaceae</taxon>
        <taxon>Penicillium</taxon>
    </lineage>
</organism>
<dbReference type="AlphaFoldDB" id="A0AAD6N879"/>
<sequence>MVSQTLPNQVPLLQNWVATPQIQDRMTDNHLHLRLHRRLKIRTSALDTTGDPVEH</sequence>
<name>A0AAD6N879_PENCN</name>